<feature type="transmembrane region" description="Helical" evidence="1">
    <location>
        <begin position="16"/>
        <end position="38"/>
    </location>
</feature>
<feature type="transmembrane region" description="Helical" evidence="1">
    <location>
        <begin position="58"/>
        <end position="82"/>
    </location>
</feature>
<feature type="transmembrane region" description="Helical" evidence="1">
    <location>
        <begin position="223"/>
        <end position="244"/>
    </location>
</feature>
<evidence type="ECO:0000313" key="3">
    <source>
        <dbReference type="Proteomes" id="UP000746595"/>
    </source>
</evidence>
<dbReference type="Proteomes" id="UP000746595">
    <property type="component" value="Unassembled WGS sequence"/>
</dbReference>
<accession>A0ABX1G3A0</accession>
<evidence type="ECO:0000313" key="2">
    <source>
        <dbReference type="EMBL" id="NKG20713.1"/>
    </source>
</evidence>
<protein>
    <recommendedName>
        <fullName evidence="4">DUF1648 domain-containing protein</fullName>
    </recommendedName>
</protein>
<organism evidence="2 3">
    <name type="scientific">Paeniglutamicibacter terrestris</name>
    <dbReference type="NCBI Taxonomy" id="2723403"/>
    <lineage>
        <taxon>Bacteria</taxon>
        <taxon>Bacillati</taxon>
        <taxon>Actinomycetota</taxon>
        <taxon>Actinomycetes</taxon>
        <taxon>Micrococcales</taxon>
        <taxon>Micrococcaceae</taxon>
        <taxon>Paeniglutamicibacter</taxon>
    </lineage>
</organism>
<keyword evidence="3" id="KW-1185">Reference proteome</keyword>
<feature type="transmembrane region" description="Helical" evidence="1">
    <location>
        <begin position="94"/>
        <end position="120"/>
    </location>
</feature>
<evidence type="ECO:0000256" key="1">
    <source>
        <dbReference type="SAM" id="Phobius"/>
    </source>
</evidence>
<keyword evidence="1" id="KW-1133">Transmembrane helix</keyword>
<proteinExistence type="predicted"/>
<keyword evidence="1" id="KW-0472">Membrane</keyword>
<keyword evidence="1" id="KW-0812">Transmembrane</keyword>
<dbReference type="EMBL" id="JAAWVT010000003">
    <property type="protein sequence ID" value="NKG20713.1"/>
    <property type="molecule type" value="Genomic_DNA"/>
</dbReference>
<feature type="transmembrane region" description="Helical" evidence="1">
    <location>
        <begin position="132"/>
        <end position="153"/>
    </location>
</feature>
<sequence>MSAPSHQPAPSSAPRSWALCLGTMLVMLVVHLGSTALWHQRLPDPLATHWNGALVADGAGGILTHLLAGSFVLVLLGILMPFSARSAAGSRTGAPLLVGLGNALLVIIGGMLLSGLIGQLDAPEALGTSMDFRVLIAVLLLGIGWGVASAFLVRAALPAEPAMSEHLLGEPAAATVAFTPGTVISSTVRMPKVLLLVLGALIAALLVFTFTTRTEGALVNWSLLPAAVIVLLASVLFLSGRVVVDEQGIRVYGGGLVKLLHVRPEHLVSAEHRDISPSEFGGWGLRISGAGVAFITGAGPGVIVQRKRGAARIYSVATTEDAQKMALVLNSLSTTNPL</sequence>
<evidence type="ECO:0008006" key="4">
    <source>
        <dbReference type="Google" id="ProtNLM"/>
    </source>
</evidence>
<dbReference type="RefSeq" id="WP_168151584.1">
    <property type="nucleotide sequence ID" value="NZ_JAAWVT010000003.1"/>
</dbReference>
<comment type="caution">
    <text evidence="2">The sequence shown here is derived from an EMBL/GenBank/DDBJ whole genome shotgun (WGS) entry which is preliminary data.</text>
</comment>
<gene>
    <name evidence="2" type="ORF">HED64_08335</name>
</gene>
<name>A0ABX1G3A0_9MICC</name>
<reference evidence="2 3" key="1">
    <citation type="submission" date="2020-04" db="EMBL/GenBank/DDBJ databases">
        <title>Paeniglutamicibacter sp. ANT13_2, a novel actinomycete isolated from sediment in Antarctica.</title>
        <authorList>
            <person name="Sakdapetsiri C."/>
            <person name="Pinyakong O."/>
        </authorList>
    </citation>
    <scope>NUCLEOTIDE SEQUENCE [LARGE SCALE GENOMIC DNA]</scope>
    <source>
        <strain evidence="2 3">ANT13_2</strain>
    </source>
</reference>
<feature type="transmembrane region" description="Helical" evidence="1">
    <location>
        <begin position="193"/>
        <end position="211"/>
    </location>
</feature>